<gene>
    <name evidence="4" type="ORF">IMSHALPRED_000270</name>
</gene>
<dbReference type="Proteomes" id="UP000664534">
    <property type="component" value="Unassembled WGS sequence"/>
</dbReference>
<dbReference type="GO" id="GO:0016410">
    <property type="term" value="F:N-acyltransferase activity"/>
    <property type="evidence" value="ECO:0007669"/>
    <property type="project" value="TreeGrafter"/>
</dbReference>
<reference evidence="4" key="1">
    <citation type="submission" date="2021-03" db="EMBL/GenBank/DDBJ databases">
        <authorList>
            <person name="Tagirdzhanova G."/>
        </authorList>
    </citation>
    <scope>NUCLEOTIDE SEQUENCE</scope>
</reference>
<dbReference type="PANTHER" id="PTHR31438">
    <property type="entry name" value="LYSINE N-ACYLTRANSFERASE C17G9.06C-RELATED"/>
    <property type="match status" value="1"/>
</dbReference>
<comment type="caution">
    <text evidence="4">The sequence shown here is derived from an EMBL/GenBank/DDBJ whole genome shotgun (WGS) entry which is preliminary data.</text>
</comment>
<dbReference type="SMART" id="SM01006">
    <property type="entry name" value="AlcB"/>
    <property type="match status" value="1"/>
</dbReference>
<dbReference type="EMBL" id="CAJPDT010000010">
    <property type="protein sequence ID" value="CAF9912271.1"/>
    <property type="molecule type" value="Genomic_DNA"/>
</dbReference>
<dbReference type="OrthoDB" id="448427at2759"/>
<feature type="region of interest" description="Disordered" evidence="2">
    <location>
        <begin position="129"/>
        <end position="154"/>
    </location>
</feature>
<dbReference type="AlphaFoldDB" id="A0A8H3ET69"/>
<evidence type="ECO:0000259" key="3">
    <source>
        <dbReference type="SMART" id="SM01006"/>
    </source>
</evidence>
<dbReference type="Pfam" id="PF13523">
    <property type="entry name" value="Acetyltransf_8"/>
    <property type="match status" value="1"/>
</dbReference>
<evidence type="ECO:0000256" key="1">
    <source>
        <dbReference type="ARBA" id="ARBA00009893"/>
    </source>
</evidence>
<dbReference type="InterPro" id="IPR019432">
    <property type="entry name" value="Acyltransferase_MbtK/IucB-like"/>
</dbReference>
<feature type="region of interest" description="Disordered" evidence="2">
    <location>
        <begin position="230"/>
        <end position="272"/>
    </location>
</feature>
<dbReference type="Gene3D" id="3.40.630.30">
    <property type="match status" value="1"/>
</dbReference>
<evidence type="ECO:0000313" key="4">
    <source>
        <dbReference type="EMBL" id="CAF9912271.1"/>
    </source>
</evidence>
<feature type="domain" description="Acyltransferase MbtK/IucB-like conserved" evidence="3">
    <location>
        <begin position="371"/>
        <end position="417"/>
    </location>
</feature>
<sequence length="541" mass="60486">MAPSVVHLPNGQTITVSPVFAGLSFKANDLNIHHSIFPPGWTIIIETVDGDDGDDDAQSRPDERELYGSRKNPPRRYKTPTLRNDCLFISSISNPSNTDFKPASSPTRQIAMMLWATLWWYFHQTDSGSKKPAPNARLTTAGVHPDTPEEGRPKGQWRVNVRREGIFKGKHLLQKLERMGLIASEESCVGATLDERSGEGWTKMFVSQTSFWQIDPRIFLFTLSPTQHSPYPGASPFPSRPGSPNREGTPLPSPRAESADHSQHGLWSPHSPGPFASGSHLPTYYPPPPPQYTFTNSIRHPIRPKPPAQGVTFYTRYIPSVGQYLSFRTACLGSKSPKYRGPTSGGMSTTLNFLPPNSGVSSSALPSLGNINIHPCDTDLLHDWMNQPRVARAWGVAGPIETQEAFLKQGLTSKHSFPAIGCWDGKPFGYFELYWVKEDRLGRHLTGSDVNDWDRGFHALVGEQEFRGPHRVKVWASALVHHFWLCDPRTQRVLVEPRTDNVKFINYLQDVGFHKEKEIAFSHKQAALMKIGRDGWSAPEL</sequence>
<comment type="similarity">
    <text evidence="1">Belongs to the lysine N-acyltransferase MbtK family.</text>
</comment>
<evidence type="ECO:0000313" key="5">
    <source>
        <dbReference type="Proteomes" id="UP000664534"/>
    </source>
</evidence>
<keyword evidence="5" id="KW-1185">Reference proteome</keyword>
<evidence type="ECO:0000256" key="2">
    <source>
        <dbReference type="SAM" id="MobiDB-lite"/>
    </source>
</evidence>
<name>A0A8H3ET69_9LECA</name>
<protein>
    <recommendedName>
        <fullName evidence="3">Acyltransferase MbtK/IucB-like conserved domain-containing protein</fullName>
    </recommendedName>
</protein>
<feature type="compositionally biased region" description="Basic and acidic residues" evidence="2">
    <location>
        <begin position="57"/>
        <end position="68"/>
    </location>
</feature>
<dbReference type="GO" id="GO:0019290">
    <property type="term" value="P:siderophore biosynthetic process"/>
    <property type="evidence" value="ECO:0007669"/>
    <property type="project" value="InterPro"/>
</dbReference>
<organism evidence="4 5">
    <name type="scientific">Imshaugia aleurites</name>
    <dbReference type="NCBI Taxonomy" id="172621"/>
    <lineage>
        <taxon>Eukaryota</taxon>
        <taxon>Fungi</taxon>
        <taxon>Dikarya</taxon>
        <taxon>Ascomycota</taxon>
        <taxon>Pezizomycotina</taxon>
        <taxon>Lecanoromycetes</taxon>
        <taxon>OSLEUM clade</taxon>
        <taxon>Lecanoromycetidae</taxon>
        <taxon>Lecanorales</taxon>
        <taxon>Lecanorineae</taxon>
        <taxon>Parmeliaceae</taxon>
        <taxon>Imshaugia</taxon>
    </lineage>
</organism>
<accession>A0A8H3ET69</accession>
<proteinExistence type="inferred from homology"/>
<dbReference type="SUPFAM" id="SSF55729">
    <property type="entry name" value="Acyl-CoA N-acyltransferases (Nat)"/>
    <property type="match status" value="1"/>
</dbReference>
<dbReference type="InterPro" id="IPR016181">
    <property type="entry name" value="Acyl_CoA_acyltransferase"/>
</dbReference>
<dbReference type="PANTHER" id="PTHR31438:SF1">
    <property type="entry name" value="LYSINE N-ACYLTRANSFERASE C17G9.06C-RELATED"/>
    <property type="match status" value="1"/>
</dbReference>
<feature type="region of interest" description="Disordered" evidence="2">
    <location>
        <begin position="48"/>
        <end position="79"/>
    </location>
</feature>